<dbReference type="AlphaFoldDB" id="A0A6A7AGE8"/>
<protein>
    <submittedName>
        <fullName evidence="1">Uncharacterized protein</fullName>
    </submittedName>
</protein>
<feature type="non-terminal residue" evidence="1">
    <location>
        <position position="1"/>
    </location>
</feature>
<dbReference type="OrthoDB" id="3660222at2759"/>
<sequence length="150" mass="16301">TMPPALTAYMLPHRHTALTTALYGPTHGTGERVLALTLLSGERQLSLNGSLLCRYENNVPVLETNNVGREEWAMLRGIVEKEGVVRVILNEADDGGGSDGRDYLARFCVEGGGGLRDGGVEVSVKWKEEEGLGVRDVLGRGVEWVREKLA</sequence>
<keyword evidence="2" id="KW-1185">Reference proteome</keyword>
<evidence type="ECO:0000313" key="2">
    <source>
        <dbReference type="Proteomes" id="UP000799424"/>
    </source>
</evidence>
<accession>A0A6A7AGE8</accession>
<reference evidence="1" key="1">
    <citation type="journal article" date="2020" name="Stud. Mycol.">
        <title>101 Dothideomycetes genomes: a test case for predicting lifestyles and emergence of pathogens.</title>
        <authorList>
            <person name="Haridas S."/>
            <person name="Albert R."/>
            <person name="Binder M."/>
            <person name="Bloem J."/>
            <person name="Labutti K."/>
            <person name="Salamov A."/>
            <person name="Andreopoulos B."/>
            <person name="Baker S."/>
            <person name="Barry K."/>
            <person name="Bills G."/>
            <person name="Bluhm B."/>
            <person name="Cannon C."/>
            <person name="Castanera R."/>
            <person name="Culley D."/>
            <person name="Daum C."/>
            <person name="Ezra D."/>
            <person name="Gonzalez J."/>
            <person name="Henrissat B."/>
            <person name="Kuo A."/>
            <person name="Liang C."/>
            <person name="Lipzen A."/>
            <person name="Lutzoni F."/>
            <person name="Magnuson J."/>
            <person name="Mondo S."/>
            <person name="Nolan M."/>
            <person name="Ohm R."/>
            <person name="Pangilinan J."/>
            <person name="Park H.-J."/>
            <person name="Ramirez L."/>
            <person name="Alfaro M."/>
            <person name="Sun H."/>
            <person name="Tritt A."/>
            <person name="Yoshinaga Y."/>
            <person name="Zwiers L.-H."/>
            <person name="Turgeon B."/>
            <person name="Goodwin S."/>
            <person name="Spatafora J."/>
            <person name="Crous P."/>
            <person name="Grigoriev I."/>
        </authorList>
    </citation>
    <scope>NUCLEOTIDE SEQUENCE</scope>
    <source>
        <strain evidence="1">CBS 113818</strain>
    </source>
</reference>
<dbReference type="Proteomes" id="UP000799424">
    <property type="component" value="Unassembled WGS sequence"/>
</dbReference>
<organism evidence="1 2">
    <name type="scientific">Ophiobolus disseminans</name>
    <dbReference type="NCBI Taxonomy" id="1469910"/>
    <lineage>
        <taxon>Eukaryota</taxon>
        <taxon>Fungi</taxon>
        <taxon>Dikarya</taxon>
        <taxon>Ascomycota</taxon>
        <taxon>Pezizomycotina</taxon>
        <taxon>Dothideomycetes</taxon>
        <taxon>Pleosporomycetidae</taxon>
        <taxon>Pleosporales</taxon>
        <taxon>Pleosporineae</taxon>
        <taxon>Phaeosphaeriaceae</taxon>
        <taxon>Ophiobolus</taxon>
    </lineage>
</organism>
<name>A0A6A7AGE8_9PLEO</name>
<dbReference type="EMBL" id="MU006218">
    <property type="protein sequence ID" value="KAF2831747.1"/>
    <property type="molecule type" value="Genomic_DNA"/>
</dbReference>
<proteinExistence type="predicted"/>
<gene>
    <name evidence="1" type="ORF">CC86DRAFT_431677</name>
</gene>
<evidence type="ECO:0000313" key="1">
    <source>
        <dbReference type="EMBL" id="KAF2831747.1"/>
    </source>
</evidence>